<comment type="caution">
    <text evidence="1">The sequence shown here is derived from an EMBL/GenBank/DDBJ whole genome shotgun (WGS) entry which is preliminary data.</text>
</comment>
<dbReference type="EMBL" id="BMCH01000005">
    <property type="protein sequence ID" value="GGC35806.1"/>
    <property type="molecule type" value="Genomic_DNA"/>
</dbReference>
<evidence type="ECO:0000313" key="1">
    <source>
        <dbReference type="EMBL" id="GGC35806.1"/>
    </source>
</evidence>
<keyword evidence="2" id="KW-1185">Reference proteome</keyword>
<proteinExistence type="predicted"/>
<sequence>MQRRKQGIRQGNWLGFQGCEWLLPFLSKVSRKRVKRECRTGWQIRSGSGLRRQLSPQL</sequence>
<name>A0ABQ1MBE9_9PROT</name>
<dbReference type="Proteomes" id="UP000637769">
    <property type="component" value="Unassembled WGS sequence"/>
</dbReference>
<accession>A0ABQ1MBE9</accession>
<gene>
    <name evidence="1" type="ORF">GCM10007207_21730</name>
</gene>
<organism evidence="1 2">
    <name type="scientific">Asaia siamensis</name>
    <dbReference type="NCBI Taxonomy" id="110479"/>
    <lineage>
        <taxon>Bacteria</taxon>
        <taxon>Pseudomonadati</taxon>
        <taxon>Pseudomonadota</taxon>
        <taxon>Alphaproteobacteria</taxon>
        <taxon>Acetobacterales</taxon>
        <taxon>Acetobacteraceae</taxon>
        <taxon>Asaia</taxon>
    </lineage>
</organism>
<evidence type="ECO:0000313" key="2">
    <source>
        <dbReference type="Proteomes" id="UP000637769"/>
    </source>
</evidence>
<protein>
    <submittedName>
        <fullName evidence="1">Uncharacterized protein</fullName>
    </submittedName>
</protein>
<reference evidence="2" key="1">
    <citation type="journal article" date="2019" name="Int. J. Syst. Evol. Microbiol.">
        <title>The Global Catalogue of Microorganisms (GCM) 10K type strain sequencing project: providing services to taxonomists for standard genome sequencing and annotation.</title>
        <authorList>
            <consortium name="The Broad Institute Genomics Platform"/>
            <consortium name="The Broad Institute Genome Sequencing Center for Infectious Disease"/>
            <person name="Wu L."/>
            <person name="Ma J."/>
        </authorList>
    </citation>
    <scope>NUCLEOTIDE SEQUENCE [LARGE SCALE GENOMIC DNA]</scope>
    <source>
        <strain evidence="2">CCM 7132</strain>
    </source>
</reference>